<evidence type="ECO:0000256" key="3">
    <source>
        <dbReference type="SAM" id="MobiDB-lite"/>
    </source>
</evidence>
<dbReference type="GO" id="GO:0005509">
    <property type="term" value="F:calcium ion binding"/>
    <property type="evidence" value="ECO:0007669"/>
    <property type="project" value="InterPro"/>
</dbReference>
<feature type="region of interest" description="Disordered" evidence="3">
    <location>
        <begin position="575"/>
        <end position="596"/>
    </location>
</feature>
<name>A0A922L480_DERFA</name>
<feature type="compositionally biased region" description="Polar residues" evidence="3">
    <location>
        <begin position="300"/>
        <end position="315"/>
    </location>
</feature>
<dbReference type="PANTHER" id="PTHR14095">
    <property type="entry name" value="PHOSPHATASE 2A REGULATORY SUBUNIT-RELATED"/>
    <property type="match status" value="1"/>
</dbReference>
<dbReference type="InterPro" id="IPR048855">
    <property type="entry name" value="P2R3A_B_D_EF-hand"/>
</dbReference>
<feature type="compositionally biased region" description="Low complexity" evidence="3">
    <location>
        <begin position="1189"/>
        <end position="1198"/>
    </location>
</feature>
<dbReference type="Pfam" id="PF21161">
    <property type="entry name" value="P2R3B_EF-hand"/>
    <property type="match status" value="1"/>
</dbReference>
<dbReference type="InterPro" id="IPR011992">
    <property type="entry name" value="EF-hand-dom_pair"/>
</dbReference>
<feature type="compositionally biased region" description="Low complexity" evidence="3">
    <location>
        <begin position="761"/>
        <end position="775"/>
    </location>
</feature>
<dbReference type="Pfam" id="PF13499">
    <property type="entry name" value="EF-hand_7"/>
    <property type="match status" value="1"/>
</dbReference>
<dbReference type="FunFam" id="1.10.238.220:FF:000001">
    <property type="entry name" value="Serine/threonine-protein phosphatase 2A regulatory subunit B'' subunit alpha"/>
    <property type="match status" value="1"/>
</dbReference>
<dbReference type="CDD" id="cd21504">
    <property type="entry name" value="PPP2R3A_B-like"/>
    <property type="match status" value="1"/>
</dbReference>
<feature type="region of interest" description="Disordered" evidence="3">
    <location>
        <begin position="624"/>
        <end position="649"/>
    </location>
</feature>
<keyword evidence="2" id="KW-0106">Calcium</keyword>
<feature type="compositionally biased region" description="Low complexity" evidence="3">
    <location>
        <begin position="878"/>
        <end position="915"/>
    </location>
</feature>
<feature type="compositionally biased region" description="Low complexity" evidence="3">
    <location>
        <begin position="1206"/>
        <end position="1216"/>
    </location>
</feature>
<dbReference type="GO" id="GO:0000159">
    <property type="term" value="C:protein phosphatase type 2A complex"/>
    <property type="evidence" value="ECO:0007669"/>
    <property type="project" value="TreeGrafter"/>
</dbReference>
<dbReference type="PROSITE" id="PS50222">
    <property type="entry name" value="EF_HAND_2"/>
    <property type="match status" value="1"/>
</dbReference>
<reference evidence="5" key="2">
    <citation type="journal article" date="2022" name="Res Sq">
        <title>Comparative Genomics Reveals Insights into the Divergent Evolution of Astigmatic Mites and Household Pest Adaptations.</title>
        <authorList>
            <person name="Xiong Q."/>
            <person name="Wan A.T.-Y."/>
            <person name="Liu X.-Y."/>
            <person name="Fung C.S.-H."/>
            <person name="Xiao X."/>
            <person name="Malainual N."/>
            <person name="Hou J."/>
            <person name="Wang L."/>
            <person name="Wang M."/>
            <person name="Yang K."/>
            <person name="Cui Y."/>
            <person name="Leung E."/>
            <person name="Nong W."/>
            <person name="Shin S.-K."/>
            <person name="Au S."/>
            <person name="Jeong K.Y."/>
            <person name="Chew F.T."/>
            <person name="Hui J."/>
            <person name="Leung T.F."/>
            <person name="Tungtrongchitr A."/>
            <person name="Zhong N."/>
            <person name="Liu Z."/>
            <person name="Tsui S."/>
        </authorList>
    </citation>
    <scope>NUCLEOTIDE SEQUENCE</scope>
    <source>
        <strain evidence="5">Derf</strain>
        <tissue evidence="5">Whole organism</tissue>
    </source>
</reference>
<feature type="region of interest" description="Disordered" evidence="3">
    <location>
        <begin position="1035"/>
        <end position="1083"/>
    </location>
</feature>
<dbReference type="GO" id="GO:0019888">
    <property type="term" value="F:protein phosphatase regulator activity"/>
    <property type="evidence" value="ECO:0007669"/>
    <property type="project" value="TreeGrafter"/>
</dbReference>
<feature type="region of interest" description="Disordered" evidence="3">
    <location>
        <begin position="750"/>
        <end position="775"/>
    </location>
</feature>
<dbReference type="FunFam" id="1.10.238.10:FF:000025">
    <property type="entry name" value="serine/threonine-protein phosphatase 2A regulatory subunit B'' subunit alpha"/>
    <property type="match status" value="1"/>
</dbReference>
<feature type="compositionally biased region" description="Low complexity" evidence="3">
    <location>
        <begin position="233"/>
        <end position="246"/>
    </location>
</feature>
<feature type="region of interest" description="Disordered" evidence="3">
    <location>
        <begin position="345"/>
        <end position="366"/>
    </location>
</feature>
<feature type="compositionally biased region" description="Low complexity" evidence="3">
    <location>
        <begin position="316"/>
        <end position="328"/>
    </location>
</feature>
<accession>A0A922L480</accession>
<feature type="region of interest" description="Disordered" evidence="3">
    <location>
        <begin position="1189"/>
        <end position="1217"/>
    </location>
</feature>
<keyword evidence="6" id="KW-1185">Reference proteome</keyword>
<evidence type="ECO:0000256" key="1">
    <source>
        <dbReference type="ARBA" id="ARBA00022723"/>
    </source>
</evidence>
<evidence type="ECO:0000259" key="4">
    <source>
        <dbReference type="PROSITE" id="PS50222"/>
    </source>
</evidence>
<feature type="region of interest" description="Disordered" evidence="3">
    <location>
        <begin position="1"/>
        <end position="41"/>
    </location>
</feature>
<organism evidence="5 6">
    <name type="scientific">Dermatophagoides farinae</name>
    <name type="common">American house dust mite</name>
    <dbReference type="NCBI Taxonomy" id="6954"/>
    <lineage>
        <taxon>Eukaryota</taxon>
        <taxon>Metazoa</taxon>
        <taxon>Ecdysozoa</taxon>
        <taxon>Arthropoda</taxon>
        <taxon>Chelicerata</taxon>
        <taxon>Arachnida</taxon>
        <taxon>Acari</taxon>
        <taxon>Acariformes</taxon>
        <taxon>Sarcoptiformes</taxon>
        <taxon>Astigmata</taxon>
        <taxon>Psoroptidia</taxon>
        <taxon>Analgoidea</taxon>
        <taxon>Pyroglyphidae</taxon>
        <taxon>Dermatophagoidinae</taxon>
        <taxon>Dermatophagoides</taxon>
    </lineage>
</organism>
<feature type="domain" description="EF-hand" evidence="4">
    <location>
        <begin position="1420"/>
        <end position="1455"/>
    </location>
</feature>
<sequence>MSSLNQRIYPTPSPSLSSSSWSSTLPNRKRQTNDVATSAAATAAAIVRRRNSIESYDRNHHHHQRPQQPQPQQHRLVVYTNPQKYYSIRIDQPHLQAIHILPENYQFCSLGQKFRHPNINGTEIFGTCSAKVHFGKCTDFDVFVEQQQPQEPQQIDDYDDTATISDCKNFIYYKIKTPTTKTATPTTIDIGSRGVGGGHRSTTTATTGTTIAKKTSSTPMINRSISPNDDHLSSSSSSSSSSSTSSTSILSKIESYRNNLDAAIELLTTELNNQNQPDELEHLIRNFVREDRRQRQVDDNGNSSVKNHLNLRQQRSISSTKPTITTTSDTDELEKLALALVAESSHHNNNDNNANPLSPSIDYPSNGRKILLKKSQADLLRQQQQNGNLNYSESNRSSSPTPYLSTNRDGVVQSRLLRFSNNQNPQPSSNTLSSSLKSDELLQRKRCLSPTSIQNNNGNENPDHHRHQIVFGISPKSSSLARYKNLIESRSETSSPIQLNFATGIDLHNLNIELENRPHDNDLTRSTISSGSSSSNIKSNNHYTTLTSNRKQNSLDDTMMATAMMMSTTNDTSLDTSHFIGKNRDSSSSGGGGGKIHAKILENIHGNYSTRRNMEEYHDNIGTDVIDTSKEKSSSTSSSSSSITTDKSSKSSYLSSLSYNVGNSSGGSNGINSSGGGGIITAKSRQFHHNPQQQPSSSLVVVDSSKTSDPLLDFVARNQEFNNNNRHHLGTSSSSSSSYHSPLNVINEDHYRKNTNDDSDNSNNNNNNKNNESSNLLTSNTIDLFIKENEKFFQSGGHRLSRSLGLIENEKDSESSLSSFDHYLNDEMKYLQTENSKMSSSSSSTTTTTTTTSTTKSSLTDDEKALLHETLKVGQLYSASSSSSSSSQSSTGSGSDSSSDNEKNSQSSSSIQQQQQKKRIIFVSKPAPKPEPKPEPKYVNGKMVFGQVHVQQRHQHHGLQKGSVAERVMLFEKCPEKTSVTKHKLTELQRNRITSPNKIGNWMKFTETQAVLPQNDTTKIGRNLKIADDLNNVVGGEDSGNNNNLQPVSSTSTTTTSASSVKSLTKNKIHHKEDEPKSPQTIASIPTFRRFSRTNSGILPGQLPRFYYPLGRPYSSNEVESQIKRIVSIFDRFPNRNVTVKEFGNVLKLCGIPVYWKEPLFRSILADAKNSSMANGSCGGSNNSIIRRSNSIDHSSNNGKNGIIANGTTMSNGSSSSKKEYITCDQFTNYWKKLISICYDDSSRFIKIMTQGRRNFIIPEDFEPLIQDVIDTHPGLLFLKEAEEFHSRYVHTVIARIYYCVDKTWSGTITLPELKKSNLLRVIHLLEEEDDINQITEYFSYEHFYVIYCKFWELDQDHDLFISKYDLSRHNDSAISSRMIDRIFSGAVTRTTTTSRGSRNNNQMSYTEFVWFLLADEDKRHPRAIEYWFRCMDLDGDGCLSFYELEYFYNEQVKRMESAGIEALPFTDCLCQMIDLISPKDPSRIMLSDLKKCRLTPIFFDTFFNLEKYLDHEQRDPFASQRDEDGVSMSDWDRYAAEEYELLVAEESAQNHNYYRAKALVHNNFIQYHQEPHVDYINHDDDADDEEDNRESDEFVDAGDGDDEDDVFESNESEEDFSTTSGDDDVDMANDGRVYLVIEPTINRLNRNLSNKFSDNHKSDESIKIDTNNNCTIDEETTSVVDKNDDDFVGNLGKEFYEYIQNEFETDHCSSRAIHFDQRSINNHNHNRPTMIVKPIKLVKLDPINSHDIVQRHSIHEQQMKTAEILKITNDNDDFF</sequence>
<feature type="compositionally biased region" description="Low complexity" evidence="3">
    <location>
        <begin position="201"/>
        <end position="218"/>
    </location>
</feature>
<comment type="caution">
    <text evidence="5">The sequence shown here is derived from an EMBL/GenBank/DDBJ whole genome shotgun (WGS) entry which is preliminary data.</text>
</comment>
<feature type="region of interest" description="Disordered" evidence="3">
    <location>
        <begin position="183"/>
        <end position="246"/>
    </location>
</feature>
<dbReference type="InterPro" id="IPR041534">
    <property type="entry name" value="EF-hand_13"/>
</dbReference>
<reference evidence="5" key="1">
    <citation type="submission" date="2013-05" db="EMBL/GenBank/DDBJ databases">
        <authorList>
            <person name="Yim A.K.Y."/>
            <person name="Chan T.F."/>
            <person name="Ji K.M."/>
            <person name="Liu X.Y."/>
            <person name="Zhou J.W."/>
            <person name="Li R.Q."/>
            <person name="Yang K.Y."/>
            <person name="Li J."/>
            <person name="Li M."/>
            <person name="Law P.T.W."/>
            <person name="Wu Y.L."/>
            <person name="Cai Z.L."/>
            <person name="Qin H."/>
            <person name="Bao Y."/>
            <person name="Leung R.K.K."/>
            <person name="Ng P.K.S."/>
            <person name="Zou J."/>
            <person name="Zhong X.J."/>
            <person name="Ran P.X."/>
            <person name="Zhong N.S."/>
            <person name="Liu Z.G."/>
            <person name="Tsui S.K.W."/>
        </authorList>
    </citation>
    <scope>NUCLEOTIDE SEQUENCE</scope>
    <source>
        <strain evidence="5">Derf</strain>
        <tissue evidence="5">Whole organism</tissue>
    </source>
</reference>
<feature type="compositionally biased region" description="Basic and acidic residues" evidence="3">
    <location>
        <begin position="624"/>
        <end position="633"/>
    </location>
</feature>
<feature type="compositionally biased region" description="Low complexity" evidence="3">
    <location>
        <begin position="634"/>
        <end position="649"/>
    </location>
</feature>
<dbReference type="Gene3D" id="1.10.238.230">
    <property type="match status" value="1"/>
</dbReference>
<feature type="compositionally biased region" description="Low complexity" evidence="3">
    <location>
        <begin position="836"/>
        <end position="858"/>
    </location>
</feature>
<dbReference type="PROSITE" id="PS00018">
    <property type="entry name" value="EF_HAND_1"/>
    <property type="match status" value="1"/>
</dbReference>
<evidence type="ECO:0000313" key="6">
    <source>
        <dbReference type="Proteomes" id="UP000790347"/>
    </source>
</evidence>
<dbReference type="EMBL" id="ASGP02000004">
    <property type="protein sequence ID" value="KAH9511180.1"/>
    <property type="molecule type" value="Genomic_DNA"/>
</dbReference>
<feature type="region of interest" description="Disordered" evidence="3">
    <location>
        <begin position="386"/>
        <end position="407"/>
    </location>
</feature>
<gene>
    <name evidence="5" type="primary">PPP2R3A</name>
    <name evidence="5" type="ORF">DERF_009651</name>
</gene>
<feature type="compositionally biased region" description="Low complexity" evidence="3">
    <location>
        <begin position="1049"/>
        <end position="1064"/>
    </location>
</feature>
<feature type="compositionally biased region" description="Polar residues" evidence="3">
    <location>
        <begin position="1039"/>
        <end position="1048"/>
    </location>
</feature>
<dbReference type="SUPFAM" id="SSF47473">
    <property type="entry name" value="EF-hand"/>
    <property type="match status" value="2"/>
</dbReference>
<dbReference type="InterPro" id="IPR002048">
    <property type="entry name" value="EF_hand_dom"/>
</dbReference>
<dbReference type="Gene3D" id="1.10.238.220">
    <property type="match status" value="1"/>
</dbReference>
<feature type="compositionally biased region" description="Polar residues" evidence="3">
    <location>
        <begin position="391"/>
        <end position="407"/>
    </location>
</feature>
<feature type="region of interest" description="Disordered" evidence="3">
    <location>
        <begin position="1576"/>
        <end position="1628"/>
    </location>
</feature>
<dbReference type="Gene3D" id="1.10.238.10">
    <property type="entry name" value="EF-hand"/>
    <property type="match status" value="1"/>
</dbReference>
<keyword evidence="1" id="KW-0479">Metal-binding</keyword>
<evidence type="ECO:0000313" key="5">
    <source>
        <dbReference type="EMBL" id="KAH9511180.1"/>
    </source>
</evidence>
<feature type="compositionally biased region" description="Low complexity" evidence="3">
    <location>
        <begin position="526"/>
        <end position="541"/>
    </location>
</feature>
<feature type="region of interest" description="Disordered" evidence="3">
    <location>
        <begin position="723"/>
        <end position="742"/>
    </location>
</feature>
<feature type="compositionally biased region" description="Acidic residues" evidence="3">
    <location>
        <begin position="1581"/>
        <end position="1628"/>
    </location>
</feature>
<proteinExistence type="predicted"/>
<feature type="region of interest" description="Disordered" evidence="3">
    <location>
        <begin position="834"/>
        <end position="862"/>
    </location>
</feature>
<evidence type="ECO:0000256" key="2">
    <source>
        <dbReference type="ARBA" id="ARBA00022837"/>
    </source>
</evidence>
<feature type="region of interest" description="Disordered" evidence="3">
    <location>
        <begin position="517"/>
        <end position="542"/>
    </location>
</feature>
<feature type="region of interest" description="Disordered" evidence="3">
    <location>
        <begin position="877"/>
        <end position="917"/>
    </location>
</feature>
<dbReference type="Pfam" id="PF17958">
    <property type="entry name" value="EF-hand_13"/>
    <property type="match status" value="1"/>
</dbReference>
<dbReference type="InterPro" id="IPR018247">
    <property type="entry name" value="EF_Hand_1_Ca_BS"/>
</dbReference>
<dbReference type="Proteomes" id="UP000790347">
    <property type="component" value="Unassembled WGS sequence"/>
</dbReference>
<feature type="region of interest" description="Disordered" evidence="3">
    <location>
        <begin position="293"/>
        <end position="329"/>
    </location>
</feature>
<feature type="compositionally biased region" description="Low complexity" evidence="3">
    <location>
        <begin position="14"/>
        <end position="26"/>
    </location>
</feature>
<protein>
    <submittedName>
        <fullName evidence="5">Serine/threonine-protein phosphatase 2A regulatory subunit B'' subunit alpha</fullName>
    </submittedName>
</protein>
<dbReference type="PANTHER" id="PTHR14095:SF0">
    <property type="entry name" value="MIP22305P"/>
    <property type="match status" value="1"/>
</dbReference>